<dbReference type="Gene3D" id="1.10.3080.10">
    <property type="entry name" value="Clc chloride channel"/>
    <property type="match status" value="1"/>
</dbReference>
<gene>
    <name evidence="13" type="ORF">MAGMO_3763</name>
</gene>
<dbReference type="SUPFAM" id="SSF54631">
    <property type="entry name" value="CBS-domain pair"/>
    <property type="match status" value="1"/>
</dbReference>
<dbReference type="SUPFAM" id="SSF81340">
    <property type="entry name" value="Clc chloride channel"/>
    <property type="match status" value="1"/>
</dbReference>
<dbReference type="PROSITE" id="PS51371">
    <property type="entry name" value="CBS"/>
    <property type="match status" value="2"/>
</dbReference>
<dbReference type="PRINTS" id="PR00762">
    <property type="entry name" value="CLCHANNEL"/>
</dbReference>
<dbReference type="InterPro" id="IPR014743">
    <property type="entry name" value="Cl-channel_core"/>
</dbReference>
<feature type="transmembrane region" description="Helical" evidence="11">
    <location>
        <begin position="395"/>
        <end position="416"/>
    </location>
</feature>
<reference evidence="13" key="1">
    <citation type="submission" date="2015-04" db="EMBL/GenBank/DDBJ databases">
        <authorList>
            <person name="Syromyatnikov M.Y."/>
            <person name="Popov V.N."/>
        </authorList>
    </citation>
    <scope>NUCLEOTIDE SEQUENCE</scope>
    <source>
        <strain evidence="13">MO-1</strain>
    </source>
</reference>
<dbReference type="Gene3D" id="3.10.580.10">
    <property type="entry name" value="CBS-domain"/>
    <property type="match status" value="1"/>
</dbReference>
<evidence type="ECO:0000256" key="6">
    <source>
        <dbReference type="ARBA" id="ARBA00023136"/>
    </source>
</evidence>
<dbReference type="InterPro" id="IPR046342">
    <property type="entry name" value="CBS_dom_sf"/>
</dbReference>
<evidence type="ECO:0000313" key="13">
    <source>
        <dbReference type="EMBL" id="CRH07892.1"/>
    </source>
</evidence>
<accession>A0A1S7LLT8</accession>
<feature type="transmembrane region" description="Helical" evidence="11">
    <location>
        <begin position="195"/>
        <end position="213"/>
    </location>
</feature>
<dbReference type="InterPro" id="IPR050368">
    <property type="entry name" value="ClC-type_chloride_channel"/>
</dbReference>
<evidence type="ECO:0000256" key="7">
    <source>
        <dbReference type="ARBA" id="ARBA00023173"/>
    </source>
</evidence>
<evidence type="ECO:0000256" key="5">
    <source>
        <dbReference type="ARBA" id="ARBA00023065"/>
    </source>
</evidence>
<evidence type="ECO:0000256" key="9">
    <source>
        <dbReference type="ARBA" id="ARBA00023303"/>
    </source>
</evidence>
<keyword evidence="8" id="KW-0868">Chloride</keyword>
<keyword evidence="4 11" id="KW-1133">Transmembrane helix</keyword>
<feature type="transmembrane region" description="Helical" evidence="11">
    <location>
        <begin position="62"/>
        <end position="84"/>
    </location>
</feature>
<evidence type="ECO:0000256" key="2">
    <source>
        <dbReference type="ARBA" id="ARBA00022448"/>
    </source>
</evidence>
<name>A0A1S7LLT8_MAGMO</name>
<evidence type="ECO:0000259" key="12">
    <source>
        <dbReference type="PROSITE" id="PS51371"/>
    </source>
</evidence>
<proteinExistence type="predicted"/>
<evidence type="ECO:0000256" key="4">
    <source>
        <dbReference type="ARBA" id="ARBA00022989"/>
    </source>
</evidence>
<keyword evidence="2" id="KW-0813">Transport</keyword>
<dbReference type="Pfam" id="PF00654">
    <property type="entry name" value="Voltage_CLC"/>
    <property type="match status" value="1"/>
</dbReference>
<comment type="subcellular location">
    <subcellularLocation>
        <location evidence="1">Membrane</location>
        <topology evidence="1">Multi-pass membrane protein</topology>
    </subcellularLocation>
</comment>
<keyword evidence="5" id="KW-0406">Ion transport</keyword>
<evidence type="ECO:0000256" key="10">
    <source>
        <dbReference type="PROSITE-ProRule" id="PRU00703"/>
    </source>
</evidence>
<evidence type="ECO:0000256" key="11">
    <source>
        <dbReference type="SAM" id="Phobius"/>
    </source>
</evidence>
<keyword evidence="9" id="KW-0407">Ion channel</keyword>
<keyword evidence="6 11" id="KW-0472">Membrane</keyword>
<dbReference type="GO" id="GO:0034707">
    <property type="term" value="C:chloride channel complex"/>
    <property type="evidence" value="ECO:0007669"/>
    <property type="project" value="UniProtKB-KW"/>
</dbReference>
<feature type="domain" description="CBS" evidence="12">
    <location>
        <begin position="515"/>
        <end position="573"/>
    </location>
</feature>
<feature type="transmembrane region" description="Helical" evidence="11">
    <location>
        <begin position="158"/>
        <end position="183"/>
    </location>
</feature>
<feature type="transmembrane region" description="Helical" evidence="11">
    <location>
        <begin position="234"/>
        <end position="253"/>
    </location>
</feature>
<dbReference type="InterPro" id="IPR000644">
    <property type="entry name" value="CBS_dom"/>
</dbReference>
<dbReference type="CDD" id="cd04613">
    <property type="entry name" value="CBS_pair_voltage-gated_CLC_bac"/>
    <property type="match status" value="1"/>
</dbReference>
<dbReference type="InterPro" id="IPR001807">
    <property type="entry name" value="ClC"/>
</dbReference>
<feature type="domain" description="CBS" evidence="12">
    <location>
        <begin position="450"/>
        <end position="508"/>
    </location>
</feature>
<keyword evidence="10" id="KW-0129">CBS domain</keyword>
<keyword evidence="7" id="KW-0869">Chloride channel</keyword>
<dbReference type="PANTHER" id="PTHR43427:SF6">
    <property type="entry name" value="CHLORIDE CHANNEL PROTEIN CLC-E"/>
    <property type="match status" value="1"/>
</dbReference>
<evidence type="ECO:0000256" key="3">
    <source>
        <dbReference type="ARBA" id="ARBA00022692"/>
    </source>
</evidence>
<evidence type="ECO:0000256" key="8">
    <source>
        <dbReference type="ARBA" id="ARBA00023214"/>
    </source>
</evidence>
<evidence type="ECO:0000256" key="1">
    <source>
        <dbReference type="ARBA" id="ARBA00004141"/>
    </source>
</evidence>
<feature type="transmembrane region" description="Helical" evidence="11">
    <location>
        <begin position="304"/>
        <end position="324"/>
    </location>
</feature>
<feature type="transmembrane region" description="Helical" evidence="11">
    <location>
        <begin position="367"/>
        <end position="389"/>
    </location>
</feature>
<dbReference type="Pfam" id="PF00571">
    <property type="entry name" value="CBS"/>
    <property type="match status" value="2"/>
</dbReference>
<feature type="transmembrane region" description="Helical" evidence="11">
    <location>
        <begin position="12"/>
        <end position="38"/>
    </location>
</feature>
<dbReference type="EMBL" id="LO017727">
    <property type="protein sequence ID" value="CRH07892.1"/>
    <property type="molecule type" value="Genomic_DNA"/>
</dbReference>
<dbReference type="CDD" id="cd00400">
    <property type="entry name" value="Voltage_gated_ClC"/>
    <property type="match status" value="1"/>
</dbReference>
<organism evidence="13">
    <name type="scientific">Magnetococcus massalia (strain MO-1)</name>
    <dbReference type="NCBI Taxonomy" id="451514"/>
    <lineage>
        <taxon>Bacteria</taxon>
        <taxon>Pseudomonadati</taxon>
        <taxon>Pseudomonadota</taxon>
        <taxon>Magnetococcia</taxon>
        <taxon>Magnetococcales</taxon>
        <taxon>Magnetococcaceae</taxon>
        <taxon>Magnetococcus</taxon>
    </lineage>
</organism>
<feature type="transmembrane region" description="Helical" evidence="11">
    <location>
        <begin position="336"/>
        <end position="355"/>
    </location>
</feature>
<feature type="transmembrane region" description="Helical" evidence="11">
    <location>
        <begin position="273"/>
        <end position="292"/>
    </location>
</feature>
<sequence length="583" mass="62411">MLKSFTRLGVNEHITLSAIAILIGVMVGYGAILFRTLIEGFQYLFMGSGSENVGQIVSSLEWWHVLIVPIIGGAIVGPLVHFIFPGSRGHGVPEVMSSVALHGGKMNFKDGVGKMIACSLSIGSGGSVGREGPVVHLGATIASWLGSRLNMSTKHMRTMVGCGAAAGIAASFNAPIAGVMFALEVILADYGLATFSPIVLSSVIATVIARLHLGDFPAFIVPHYTLVSAWEIPAYVGLGLVCGITGILFMHTLFKAEDVIGRIPLPRWIKPMFGGFFLGLIALAFPQIMGVGYDTMNMALLEQLAGPLMALLILVKILATSITLGSGFSGGVFTPSLFLGAMVGGAYGTYAHALFPALSAGPGAYTLVGMGAMAASVLGAPIASILILFELTGDYRIMLALMVASIVATLLINQVYRDSVYSKALRRKNIDLWSGKESGLLRHIAVSTIMRKNFEMIPDSMSIRSLKERIHKTQEENFLVVDDHGGLKGIVSFQDIRGVAFEEGLEDLVLVRDIATRELITVIPDDNLYDAFRRMGSGNVEQIPVVCPENPSQVLGIITNHDVIQAYNRALEERETENMSSNR</sequence>
<dbReference type="SMART" id="SM00116">
    <property type="entry name" value="CBS"/>
    <property type="match status" value="2"/>
</dbReference>
<protein>
    <submittedName>
        <fullName evidence="13">Putative Cl-channel, voltage-gated family protein [clcB]</fullName>
    </submittedName>
</protein>
<keyword evidence="3 11" id="KW-0812">Transmembrane</keyword>
<dbReference type="AlphaFoldDB" id="A0A1S7LLT8"/>
<dbReference type="GO" id="GO:0005254">
    <property type="term" value="F:chloride channel activity"/>
    <property type="evidence" value="ECO:0007669"/>
    <property type="project" value="UniProtKB-KW"/>
</dbReference>
<dbReference type="PANTHER" id="PTHR43427">
    <property type="entry name" value="CHLORIDE CHANNEL PROTEIN CLC-E"/>
    <property type="match status" value="1"/>
</dbReference>